<proteinExistence type="predicted"/>
<organism evidence="1 2">
    <name type="scientific">Phaeosphaeria nodorum (strain SN15 / ATCC MYA-4574 / FGSC 10173)</name>
    <name type="common">Glume blotch fungus</name>
    <name type="synonym">Parastagonospora nodorum</name>
    <dbReference type="NCBI Taxonomy" id="321614"/>
    <lineage>
        <taxon>Eukaryota</taxon>
        <taxon>Fungi</taxon>
        <taxon>Dikarya</taxon>
        <taxon>Ascomycota</taxon>
        <taxon>Pezizomycotina</taxon>
        <taxon>Dothideomycetes</taxon>
        <taxon>Pleosporomycetidae</taxon>
        <taxon>Pleosporales</taxon>
        <taxon>Pleosporineae</taxon>
        <taxon>Phaeosphaeriaceae</taxon>
        <taxon>Parastagonospora</taxon>
    </lineage>
</organism>
<evidence type="ECO:0000313" key="1">
    <source>
        <dbReference type="EMBL" id="QRC98211.1"/>
    </source>
</evidence>
<dbReference type="VEuPathDB" id="FungiDB:JI435_303090"/>
<dbReference type="Proteomes" id="UP000663193">
    <property type="component" value="Chromosome 8"/>
</dbReference>
<keyword evidence="2" id="KW-1185">Reference proteome</keyword>
<protein>
    <submittedName>
        <fullName evidence="1">Uncharacterized protein</fullName>
    </submittedName>
</protein>
<gene>
    <name evidence="1" type="ORF">JI435_303090</name>
</gene>
<accession>A0A7U2F4E0</accession>
<dbReference type="EMBL" id="CP069030">
    <property type="protein sequence ID" value="QRC98211.1"/>
    <property type="molecule type" value="Genomic_DNA"/>
</dbReference>
<sequence>MPRDPLCLQPNMPGEHPSRPLAWMVAARRKSMMMQMRVGVEMFMVAELDDLVGYFCSVVIGV</sequence>
<dbReference type="AlphaFoldDB" id="A0A7U2F4E0"/>
<reference evidence="2" key="1">
    <citation type="journal article" date="2021" name="BMC Genomics">
        <title>Chromosome-level genome assembly and manually-curated proteome of model necrotroph Parastagonospora nodorum Sn15 reveals a genome-wide trove of candidate effector homologs, and redundancy of virulence-related functions within an accessory chromosome.</title>
        <authorList>
            <person name="Bertazzoni S."/>
            <person name="Jones D.A.B."/>
            <person name="Phan H.T."/>
            <person name="Tan K.-C."/>
            <person name="Hane J.K."/>
        </authorList>
    </citation>
    <scope>NUCLEOTIDE SEQUENCE [LARGE SCALE GENOMIC DNA]</scope>
    <source>
        <strain evidence="2">SN15 / ATCC MYA-4574 / FGSC 10173)</strain>
    </source>
</reference>
<evidence type="ECO:0000313" key="2">
    <source>
        <dbReference type="Proteomes" id="UP000663193"/>
    </source>
</evidence>
<name>A0A7U2F4E0_PHANO</name>